<keyword evidence="1" id="KW-0732">Signal</keyword>
<proteinExistence type="predicted"/>
<evidence type="ECO:0000313" key="3">
    <source>
        <dbReference type="Proteomes" id="UP000753802"/>
    </source>
</evidence>
<name>A0ABW9ZNS7_9BACT</name>
<feature type="chain" id="PRO_5045421183" description="DUF4369 domain-containing protein" evidence="1">
    <location>
        <begin position="21"/>
        <end position="225"/>
    </location>
</feature>
<dbReference type="RefSeq" id="WP_161817059.1">
    <property type="nucleotide sequence ID" value="NZ_JAACJS010000002.1"/>
</dbReference>
<protein>
    <recommendedName>
        <fullName evidence="4">DUF4369 domain-containing protein</fullName>
    </recommendedName>
</protein>
<evidence type="ECO:0008006" key="4">
    <source>
        <dbReference type="Google" id="ProtNLM"/>
    </source>
</evidence>
<dbReference type="EMBL" id="JAACJS010000002">
    <property type="protein sequence ID" value="NCI48745.1"/>
    <property type="molecule type" value="Genomic_DNA"/>
</dbReference>
<reference evidence="2 3" key="1">
    <citation type="submission" date="2020-01" db="EMBL/GenBank/DDBJ databases">
        <title>Genome analysis.</title>
        <authorList>
            <person name="Wu S."/>
            <person name="Wang G."/>
        </authorList>
    </citation>
    <scope>NUCLEOTIDE SEQUENCE [LARGE SCALE GENOMIC DNA]</scope>
    <source>
        <strain evidence="2 3">SYL130</strain>
    </source>
</reference>
<organism evidence="2 3">
    <name type="scientific">Sediminibacterium roseum</name>
    <dbReference type="NCBI Taxonomy" id="1978412"/>
    <lineage>
        <taxon>Bacteria</taxon>
        <taxon>Pseudomonadati</taxon>
        <taxon>Bacteroidota</taxon>
        <taxon>Chitinophagia</taxon>
        <taxon>Chitinophagales</taxon>
        <taxon>Chitinophagaceae</taxon>
        <taxon>Sediminibacterium</taxon>
    </lineage>
</organism>
<feature type="signal peptide" evidence="1">
    <location>
        <begin position="1"/>
        <end position="20"/>
    </location>
</feature>
<comment type="caution">
    <text evidence="2">The sequence shown here is derived from an EMBL/GenBank/DDBJ whole genome shotgun (WGS) entry which is preliminary data.</text>
</comment>
<keyword evidence="3" id="KW-1185">Reference proteome</keyword>
<evidence type="ECO:0000256" key="1">
    <source>
        <dbReference type="SAM" id="SignalP"/>
    </source>
</evidence>
<dbReference type="Proteomes" id="UP000753802">
    <property type="component" value="Unassembled WGS sequence"/>
</dbReference>
<sequence length="225" mass="25603">MIRTTAIVVSSFFMLAKVMAPELLLGVKTESVAVKIPVVYSDNETPFLNADLKYGTITMKSGRVMSNVRFRLNLVSNETECVFANGVSTMLLKGNVKEIAYKDTTAAGTFSYRVRSGYPPFDQQTRDHFYIVLADGRCSFLKSLQKKVTERVNDMTRSVYYEYETFEEYYLSSNGTLKHWRKDKDLVLAELADKQEAVHKFITENQVNFRNAESVAALIGFYNTL</sequence>
<evidence type="ECO:0000313" key="2">
    <source>
        <dbReference type="EMBL" id="NCI48745.1"/>
    </source>
</evidence>
<accession>A0ABW9ZNS7</accession>
<gene>
    <name evidence="2" type="ORF">GWC95_02350</name>
</gene>